<evidence type="ECO:0008006" key="9">
    <source>
        <dbReference type="Google" id="ProtNLM"/>
    </source>
</evidence>
<evidence type="ECO:0000256" key="7">
    <source>
        <dbReference type="SAM" id="MobiDB-lite"/>
    </source>
</evidence>
<dbReference type="Gene3D" id="1.10.630.10">
    <property type="entry name" value="Cytochrome P450"/>
    <property type="match status" value="1"/>
</dbReference>
<accession>C3XXI9</accession>
<dbReference type="InParanoid" id="C3XXI9"/>
<keyword evidence="4" id="KW-0560">Oxidoreductase</keyword>
<reference evidence="8" key="1">
    <citation type="journal article" date="2008" name="Nature">
        <title>The amphioxus genome and the evolution of the chordate karyotype.</title>
        <authorList>
            <consortium name="US DOE Joint Genome Institute (JGI-PGF)"/>
            <person name="Putnam N.H."/>
            <person name="Butts T."/>
            <person name="Ferrier D.E.K."/>
            <person name="Furlong R.F."/>
            <person name="Hellsten U."/>
            <person name="Kawashima T."/>
            <person name="Robinson-Rechavi M."/>
            <person name="Shoguchi E."/>
            <person name="Terry A."/>
            <person name="Yu J.-K."/>
            <person name="Benito-Gutierrez E.L."/>
            <person name="Dubchak I."/>
            <person name="Garcia-Fernandez J."/>
            <person name="Gibson-Brown J.J."/>
            <person name="Grigoriev I.V."/>
            <person name="Horton A.C."/>
            <person name="de Jong P.J."/>
            <person name="Jurka J."/>
            <person name="Kapitonov V.V."/>
            <person name="Kohara Y."/>
            <person name="Kuroki Y."/>
            <person name="Lindquist E."/>
            <person name="Lucas S."/>
            <person name="Osoegawa K."/>
            <person name="Pennacchio L.A."/>
            <person name="Salamov A.A."/>
            <person name="Satou Y."/>
            <person name="Sauka-Spengler T."/>
            <person name="Schmutz J."/>
            <person name="Shin-I T."/>
            <person name="Toyoda A."/>
            <person name="Bronner-Fraser M."/>
            <person name="Fujiyama A."/>
            <person name="Holland L.Z."/>
            <person name="Holland P.W.H."/>
            <person name="Satoh N."/>
            <person name="Rokhsar D.S."/>
        </authorList>
    </citation>
    <scope>NUCLEOTIDE SEQUENCE [LARGE SCALE GENOMIC DNA]</scope>
    <source>
        <strain evidence="8">S238N-H82</strain>
        <tissue evidence="8">Testes</tissue>
    </source>
</reference>
<protein>
    <recommendedName>
        <fullName evidence="9">Cytochrome P450</fullName>
    </recommendedName>
</protein>
<evidence type="ECO:0000256" key="6">
    <source>
        <dbReference type="ARBA" id="ARBA00023033"/>
    </source>
</evidence>
<dbReference type="SUPFAM" id="SSF48264">
    <property type="entry name" value="Cytochrome P450"/>
    <property type="match status" value="1"/>
</dbReference>
<feature type="non-terminal residue" evidence="8">
    <location>
        <position position="133"/>
    </location>
</feature>
<dbReference type="GO" id="GO:0016705">
    <property type="term" value="F:oxidoreductase activity, acting on paired donors, with incorporation or reduction of molecular oxygen"/>
    <property type="evidence" value="ECO:0007669"/>
    <property type="project" value="InterPro"/>
</dbReference>
<dbReference type="EMBL" id="GG666471">
    <property type="protein sequence ID" value="EEN67449.1"/>
    <property type="molecule type" value="Genomic_DNA"/>
</dbReference>
<feature type="region of interest" description="Disordered" evidence="7">
    <location>
        <begin position="113"/>
        <end position="133"/>
    </location>
</feature>
<dbReference type="AlphaFoldDB" id="C3XXI9"/>
<dbReference type="InterPro" id="IPR002401">
    <property type="entry name" value="Cyt_P450_E_grp-I"/>
</dbReference>
<feature type="compositionally biased region" description="Polar residues" evidence="7">
    <location>
        <begin position="20"/>
        <end position="32"/>
    </location>
</feature>
<dbReference type="GO" id="GO:0005506">
    <property type="term" value="F:iron ion binding"/>
    <property type="evidence" value="ECO:0007669"/>
    <property type="project" value="InterPro"/>
</dbReference>
<comment type="similarity">
    <text evidence="1">Belongs to the cytochrome P450 family.</text>
</comment>
<evidence type="ECO:0000256" key="5">
    <source>
        <dbReference type="ARBA" id="ARBA00023004"/>
    </source>
</evidence>
<dbReference type="Pfam" id="PF00067">
    <property type="entry name" value="p450"/>
    <property type="match status" value="1"/>
</dbReference>
<sequence length="133" mass="14329">MECLYKPGANTTPGGLEACTSFSPDDNSSRTVASRLRDSKRPRNLPPGPRGWPILGNMPMLAKSDFLPATFTELAAQYGDVMTIWTGRAPNIVLTGYETIRAALVKRAEDFSSRKAPPAMLDVRGDGTANGTK</sequence>
<dbReference type="PRINTS" id="PR00463">
    <property type="entry name" value="EP450I"/>
</dbReference>
<name>C3XXI9_BRAFL</name>
<evidence type="ECO:0000256" key="4">
    <source>
        <dbReference type="ARBA" id="ARBA00023002"/>
    </source>
</evidence>
<keyword evidence="5" id="KW-0408">Iron</keyword>
<keyword evidence="3" id="KW-0479">Metal-binding</keyword>
<keyword evidence="6" id="KW-0503">Monooxygenase</keyword>
<dbReference type="GO" id="GO:0004497">
    <property type="term" value="F:monooxygenase activity"/>
    <property type="evidence" value="ECO:0007669"/>
    <property type="project" value="UniProtKB-KW"/>
</dbReference>
<dbReference type="InterPro" id="IPR036396">
    <property type="entry name" value="Cyt_P450_sf"/>
</dbReference>
<dbReference type="InterPro" id="IPR001128">
    <property type="entry name" value="Cyt_P450"/>
</dbReference>
<keyword evidence="2" id="KW-0349">Heme</keyword>
<dbReference type="PANTHER" id="PTHR24289">
    <property type="entry name" value="STEROID 17-ALPHA-HYDROXYLASE/17,20 LYASE"/>
    <property type="match status" value="1"/>
</dbReference>
<dbReference type="GO" id="GO:0020037">
    <property type="term" value="F:heme binding"/>
    <property type="evidence" value="ECO:0007669"/>
    <property type="project" value="InterPro"/>
</dbReference>
<evidence type="ECO:0000256" key="1">
    <source>
        <dbReference type="ARBA" id="ARBA00010617"/>
    </source>
</evidence>
<evidence type="ECO:0000256" key="2">
    <source>
        <dbReference type="ARBA" id="ARBA00022617"/>
    </source>
</evidence>
<feature type="region of interest" description="Disordered" evidence="7">
    <location>
        <begin position="6"/>
        <end position="51"/>
    </location>
</feature>
<dbReference type="eggNOG" id="KOG0156">
    <property type="taxonomic scope" value="Eukaryota"/>
</dbReference>
<dbReference type="PANTHER" id="PTHR24289:SF1">
    <property type="entry name" value="STEROID 17-ALPHA-HYDROXYLASE_17,20 LYASE"/>
    <property type="match status" value="1"/>
</dbReference>
<organism>
    <name type="scientific">Branchiostoma floridae</name>
    <name type="common">Florida lancelet</name>
    <name type="synonym">Amphioxus</name>
    <dbReference type="NCBI Taxonomy" id="7739"/>
    <lineage>
        <taxon>Eukaryota</taxon>
        <taxon>Metazoa</taxon>
        <taxon>Chordata</taxon>
        <taxon>Cephalochordata</taxon>
        <taxon>Leptocardii</taxon>
        <taxon>Amphioxiformes</taxon>
        <taxon>Branchiostomatidae</taxon>
        <taxon>Branchiostoma</taxon>
    </lineage>
</organism>
<evidence type="ECO:0000313" key="8">
    <source>
        <dbReference type="EMBL" id="EEN67449.1"/>
    </source>
</evidence>
<gene>
    <name evidence="8" type="ORF">BRAFLDRAFT_63929</name>
</gene>
<evidence type="ECO:0000256" key="3">
    <source>
        <dbReference type="ARBA" id="ARBA00022723"/>
    </source>
</evidence>
<proteinExistence type="inferred from homology"/>